<gene>
    <name evidence="1" type="ORF">CSUB01_05769</name>
</gene>
<keyword evidence="2" id="KW-1185">Reference proteome</keyword>
<proteinExistence type="predicted"/>
<dbReference type="HOGENOM" id="CLU_049469_0_0_1"/>
<dbReference type="EMBL" id="JMSE01001035">
    <property type="protein sequence ID" value="KDN65379.1"/>
    <property type="molecule type" value="Genomic_DNA"/>
</dbReference>
<protein>
    <submittedName>
        <fullName evidence="1">Uncharacterized protein</fullName>
    </submittedName>
</protein>
<dbReference type="OMA" id="ANCWISE"/>
<evidence type="ECO:0000313" key="1">
    <source>
        <dbReference type="EMBL" id="KDN65379.1"/>
    </source>
</evidence>
<reference evidence="2" key="1">
    <citation type="journal article" date="2014" name="Genome Announc.">
        <title>Draft genome sequence of Colletotrichum sublineola, a destructive pathogen of cultivated sorghum.</title>
        <authorList>
            <person name="Baroncelli R."/>
            <person name="Sanz-Martin J.M."/>
            <person name="Rech G.E."/>
            <person name="Sukno S.A."/>
            <person name="Thon M.R."/>
        </authorList>
    </citation>
    <scope>NUCLEOTIDE SEQUENCE [LARGE SCALE GENOMIC DNA]</scope>
    <source>
        <strain evidence="2">TX430BB</strain>
    </source>
</reference>
<dbReference type="AlphaFoldDB" id="A0A066XCK0"/>
<dbReference type="Proteomes" id="UP000027238">
    <property type="component" value="Unassembled WGS sequence"/>
</dbReference>
<sequence>MGSREADDPFIDSIQRVHKILVRCDTIASLKLHFDDTGCEAPSEHSLPLEAYSDTRYPSKTKQLELVGYDFNEMKRPWIEKHRPWFPCDFLHGIRDWVRRGNAVMWLKEVFLRKTHPTNLDLWLKAMDFSYIETFWYKPGYSSHAPNGTVLASHMSSLKSLTAFGGWAKEFILALPENSLESLVWIRSGQTGTEALPVLGRHAKSLANLDFHEPETVYRERRVMTAEQIAALGLMAPNLRSITLDIRQNGTWAWNHLEALAANYPNVENATIFYEMASDCRRQLTPSWEVAFKTNNGREMAIELNCEGANAMAQPMLGISGASEIFEFLLEKNAGGSLKNVMFYSGGWEASEGFDWVADHRSWAACQVIDDENDVPDGVQTRALFDEGDWVIHCHDHGWRKYKTVSDVQRRRGAWRYIMMR</sequence>
<comment type="caution">
    <text evidence="1">The sequence shown here is derived from an EMBL/GenBank/DDBJ whole genome shotgun (WGS) entry which is preliminary data.</text>
</comment>
<name>A0A066XCK0_COLSU</name>
<accession>A0A066XCK0</accession>
<dbReference type="OrthoDB" id="3945550at2759"/>
<dbReference type="STRING" id="1173701.A0A066XCK0"/>
<dbReference type="eggNOG" id="ENOG502SH5E">
    <property type="taxonomic scope" value="Eukaryota"/>
</dbReference>
<organism evidence="1 2">
    <name type="scientific">Colletotrichum sublineola</name>
    <name type="common">Sorghum anthracnose fungus</name>
    <dbReference type="NCBI Taxonomy" id="1173701"/>
    <lineage>
        <taxon>Eukaryota</taxon>
        <taxon>Fungi</taxon>
        <taxon>Dikarya</taxon>
        <taxon>Ascomycota</taxon>
        <taxon>Pezizomycotina</taxon>
        <taxon>Sordariomycetes</taxon>
        <taxon>Hypocreomycetidae</taxon>
        <taxon>Glomerellales</taxon>
        <taxon>Glomerellaceae</taxon>
        <taxon>Colletotrichum</taxon>
        <taxon>Colletotrichum graminicola species complex</taxon>
    </lineage>
</organism>
<evidence type="ECO:0000313" key="2">
    <source>
        <dbReference type="Proteomes" id="UP000027238"/>
    </source>
</evidence>